<protein>
    <submittedName>
        <fullName evidence="6">Aminotransferase class V-fold PLP-dependent enzyme</fullName>
    </submittedName>
</protein>
<keyword evidence="7" id="KW-1185">Reference proteome</keyword>
<dbReference type="Gene3D" id="3.40.640.10">
    <property type="entry name" value="Type I PLP-dependent aspartate aminotransferase-like (Major domain)"/>
    <property type="match status" value="1"/>
</dbReference>
<reference evidence="6 7" key="1">
    <citation type="submission" date="2024-10" db="EMBL/GenBank/DDBJ databases">
        <title>The Natural Products Discovery Center: Release of the First 8490 Sequenced Strains for Exploring Actinobacteria Biosynthetic Diversity.</title>
        <authorList>
            <person name="Kalkreuter E."/>
            <person name="Kautsar S.A."/>
            <person name="Yang D."/>
            <person name="Bader C.D."/>
            <person name="Teijaro C.N."/>
            <person name="Fluegel L."/>
            <person name="Davis C.M."/>
            <person name="Simpson J.R."/>
            <person name="Lauterbach L."/>
            <person name="Steele A.D."/>
            <person name="Gui C."/>
            <person name="Meng S."/>
            <person name="Li G."/>
            <person name="Viehrig K."/>
            <person name="Ye F."/>
            <person name="Su P."/>
            <person name="Kiefer A.F."/>
            <person name="Nichols A."/>
            <person name="Cepeda A.J."/>
            <person name="Yan W."/>
            <person name="Fan B."/>
            <person name="Jiang Y."/>
            <person name="Adhikari A."/>
            <person name="Zheng C.-J."/>
            <person name="Schuster L."/>
            <person name="Cowan T.M."/>
            <person name="Smanski M.J."/>
            <person name="Chevrette M.G."/>
            <person name="De Carvalho L.P.S."/>
            <person name="Shen B."/>
        </authorList>
    </citation>
    <scope>NUCLEOTIDE SEQUENCE [LARGE SCALE GENOMIC DNA]</scope>
    <source>
        <strain evidence="6 7">NPDC053399</strain>
    </source>
</reference>
<evidence type="ECO:0000256" key="2">
    <source>
        <dbReference type="ARBA" id="ARBA00022898"/>
    </source>
</evidence>
<accession>A0ABW8C9G4</accession>
<name>A0ABW8C9G4_9ACTN</name>
<dbReference type="Pfam" id="PF00266">
    <property type="entry name" value="Aminotran_5"/>
    <property type="match status" value="1"/>
</dbReference>
<comment type="similarity">
    <text evidence="3">Belongs to the class-V pyridoxal-phosphate-dependent aminotransferase family.</text>
</comment>
<dbReference type="InterPro" id="IPR015424">
    <property type="entry name" value="PyrdxlP-dep_Trfase"/>
</dbReference>
<dbReference type="InterPro" id="IPR000192">
    <property type="entry name" value="Aminotrans_V_dom"/>
</dbReference>
<dbReference type="InterPro" id="IPR020578">
    <property type="entry name" value="Aminotrans_V_PyrdxlP_BS"/>
</dbReference>
<dbReference type="EMBL" id="JBITYG010000006">
    <property type="protein sequence ID" value="MFI9103063.1"/>
    <property type="molecule type" value="Genomic_DNA"/>
</dbReference>
<evidence type="ECO:0000256" key="3">
    <source>
        <dbReference type="RuleBase" id="RU004075"/>
    </source>
</evidence>
<dbReference type="RefSeq" id="WP_399651533.1">
    <property type="nucleotide sequence ID" value="NZ_JBITYG010000006.1"/>
</dbReference>
<dbReference type="PANTHER" id="PTHR43586">
    <property type="entry name" value="CYSTEINE DESULFURASE"/>
    <property type="match status" value="1"/>
</dbReference>
<proteinExistence type="inferred from homology"/>
<sequence length="387" mass="40838">MTADDRGSDAPRAYLDHAGLGRVRAPAADAMRTALDEVYPHGSARMGRIFPARAAARATAAALLECSPDEVALVPNTSTGLHLVADGLRWAPGDEVVVFDRDFPANVHPWRALAERCGVRLRWVAMRRGGYEADDIAAAIGPSTRLIAASHVNFATGFRLDLDLLCALAAPVGALVCVDAVQGLGALPLSTARTPVDFVAAGAHKWLGGPPGTGLFYCRAGRLPLLRSVPAGWFGYDGANDMLSKGPGHFRYDLPLRSGTGRVEGGMYDVLGMVGLSAALDELAAVGSRAVAERIELLTGRLREGLATRGYRVESPAGAGAWSGIVSFTDPRRDGGQLVQELAARGIHVSYPDGMIRVSPHYWTAEAEVELLLDALAEPPTGAAPRH</sequence>
<evidence type="ECO:0000256" key="1">
    <source>
        <dbReference type="ARBA" id="ARBA00001933"/>
    </source>
</evidence>
<evidence type="ECO:0000313" key="7">
    <source>
        <dbReference type="Proteomes" id="UP001614394"/>
    </source>
</evidence>
<evidence type="ECO:0000256" key="4">
    <source>
        <dbReference type="RuleBase" id="RU004504"/>
    </source>
</evidence>
<comment type="caution">
    <text evidence="6">The sequence shown here is derived from an EMBL/GenBank/DDBJ whole genome shotgun (WGS) entry which is preliminary data.</text>
</comment>
<dbReference type="PROSITE" id="PS00595">
    <property type="entry name" value="AA_TRANSFER_CLASS_5"/>
    <property type="match status" value="1"/>
</dbReference>
<dbReference type="Proteomes" id="UP001614394">
    <property type="component" value="Unassembled WGS sequence"/>
</dbReference>
<evidence type="ECO:0000313" key="6">
    <source>
        <dbReference type="EMBL" id="MFI9103063.1"/>
    </source>
</evidence>
<dbReference type="Gene3D" id="3.90.1150.10">
    <property type="entry name" value="Aspartate Aminotransferase, domain 1"/>
    <property type="match status" value="1"/>
</dbReference>
<dbReference type="GO" id="GO:0008483">
    <property type="term" value="F:transaminase activity"/>
    <property type="evidence" value="ECO:0007669"/>
    <property type="project" value="UniProtKB-KW"/>
</dbReference>
<comment type="cofactor">
    <cofactor evidence="1 4">
        <name>pyridoxal 5'-phosphate</name>
        <dbReference type="ChEBI" id="CHEBI:597326"/>
    </cofactor>
</comment>
<dbReference type="PANTHER" id="PTHR43586:SF15">
    <property type="entry name" value="BLR3095 PROTEIN"/>
    <property type="match status" value="1"/>
</dbReference>
<dbReference type="InterPro" id="IPR015422">
    <property type="entry name" value="PyrdxlP-dep_Trfase_small"/>
</dbReference>
<keyword evidence="6" id="KW-0032">Aminotransferase</keyword>
<dbReference type="InterPro" id="IPR015421">
    <property type="entry name" value="PyrdxlP-dep_Trfase_major"/>
</dbReference>
<gene>
    <name evidence="6" type="ORF">ACIGXA_21325</name>
</gene>
<keyword evidence="2" id="KW-0663">Pyridoxal phosphate</keyword>
<keyword evidence="6" id="KW-0808">Transferase</keyword>
<feature type="domain" description="Aminotransferase class V" evidence="5">
    <location>
        <begin position="14"/>
        <end position="350"/>
    </location>
</feature>
<dbReference type="SUPFAM" id="SSF53383">
    <property type="entry name" value="PLP-dependent transferases"/>
    <property type="match status" value="1"/>
</dbReference>
<organism evidence="6 7">
    <name type="scientific">Streptomyces fildesensis</name>
    <dbReference type="NCBI Taxonomy" id="375757"/>
    <lineage>
        <taxon>Bacteria</taxon>
        <taxon>Bacillati</taxon>
        <taxon>Actinomycetota</taxon>
        <taxon>Actinomycetes</taxon>
        <taxon>Kitasatosporales</taxon>
        <taxon>Streptomycetaceae</taxon>
        <taxon>Streptomyces</taxon>
    </lineage>
</organism>
<evidence type="ECO:0000259" key="5">
    <source>
        <dbReference type="Pfam" id="PF00266"/>
    </source>
</evidence>